<dbReference type="GeneTree" id="ENSGT00390000007747"/>
<protein>
    <submittedName>
        <fullName evidence="3">Sarcospan (Kras oncogene-associated gene)</fullName>
    </submittedName>
</protein>
<feature type="transmembrane region" description="Helical" evidence="2">
    <location>
        <begin position="89"/>
        <end position="114"/>
    </location>
</feature>
<organism evidence="3 4">
    <name type="scientific">Eptatretus burgeri</name>
    <name type="common">Inshore hagfish</name>
    <dbReference type="NCBI Taxonomy" id="7764"/>
    <lineage>
        <taxon>Eukaryota</taxon>
        <taxon>Metazoa</taxon>
        <taxon>Chordata</taxon>
        <taxon>Craniata</taxon>
        <taxon>Vertebrata</taxon>
        <taxon>Cyclostomata</taxon>
        <taxon>Myxini</taxon>
        <taxon>Myxiniformes</taxon>
        <taxon>Myxinidae</taxon>
        <taxon>Eptatretinae</taxon>
        <taxon>Eptatretus</taxon>
    </lineage>
</organism>
<evidence type="ECO:0000313" key="4">
    <source>
        <dbReference type="Proteomes" id="UP000694388"/>
    </source>
</evidence>
<evidence type="ECO:0000256" key="1">
    <source>
        <dbReference type="SAM" id="MobiDB-lite"/>
    </source>
</evidence>
<reference evidence="3" key="2">
    <citation type="submission" date="2025-09" db="UniProtKB">
        <authorList>
            <consortium name="Ensembl"/>
        </authorList>
    </citation>
    <scope>IDENTIFICATION</scope>
</reference>
<evidence type="ECO:0000256" key="2">
    <source>
        <dbReference type="SAM" id="Phobius"/>
    </source>
</evidence>
<proteinExistence type="predicted"/>
<feature type="region of interest" description="Disordered" evidence="1">
    <location>
        <begin position="1"/>
        <end position="40"/>
    </location>
</feature>
<feature type="transmembrane region" description="Helical" evidence="2">
    <location>
        <begin position="169"/>
        <end position="191"/>
    </location>
</feature>
<keyword evidence="2" id="KW-0472">Membrane</keyword>
<dbReference type="InterPro" id="IPR030429">
    <property type="entry name" value="Sarcospan"/>
</dbReference>
<reference evidence="3" key="1">
    <citation type="submission" date="2025-08" db="UniProtKB">
        <authorList>
            <consortium name="Ensembl"/>
        </authorList>
    </citation>
    <scope>IDENTIFICATION</scope>
</reference>
<accession>A0A8C4WY15</accession>
<feature type="transmembrane region" description="Helical" evidence="2">
    <location>
        <begin position="56"/>
        <end position="77"/>
    </location>
</feature>
<dbReference type="PANTHER" id="PTHR15260">
    <property type="entry name" value="SARCOSPAN"/>
    <property type="match status" value="1"/>
</dbReference>
<dbReference type="AlphaFoldDB" id="A0A8C4WY15"/>
<keyword evidence="2" id="KW-0812">Transmembrane</keyword>
<keyword evidence="4" id="KW-1185">Reference proteome</keyword>
<name>A0A8C4WY15_EPTBU</name>
<dbReference type="PANTHER" id="PTHR15260:SF1">
    <property type="entry name" value="SARCOSPAN"/>
    <property type="match status" value="1"/>
</dbReference>
<feature type="compositionally biased region" description="Polar residues" evidence="1">
    <location>
        <begin position="13"/>
        <end position="30"/>
    </location>
</feature>
<dbReference type="Ensembl" id="ENSEBUT00000019205.1">
    <property type="protein sequence ID" value="ENSEBUP00000018630.1"/>
    <property type="gene ID" value="ENSEBUG00000011622.1"/>
</dbReference>
<dbReference type="GO" id="GO:0042383">
    <property type="term" value="C:sarcolemma"/>
    <property type="evidence" value="ECO:0007669"/>
    <property type="project" value="TreeGrafter"/>
</dbReference>
<dbReference type="Proteomes" id="UP000694388">
    <property type="component" value="Unplaced"/>
</dbReference>
<sequence length="207" mass="22461">MTVGRDPPGQEGGSPSSAAGTDRVGQSDNSGGKGLDTKPVPEPDERYTCCGCPFPLLLALLQLVLGAGVTAVAFTSLHLSNLPVRDTPYWAGLPITYFILCFLAMVLALAAVAYCGYHYTLLTELQCEDGHRLDGTCRCRLDPNDPIARTFHYLGEDCDQATDSPQALLLLQVALNILIALLSLLACFIMWKHRYQVFFAGVRKILV</sequence>
<dbReference type="GO" id="GO:0016010">
    <property type="term" value="C:dystrophin-associated glycoprotein complex"/>
    <property type="evidence" value="ECO:0007669"/>
    <property type="project" value="InterPro"/>
</dbReference>
<evidence type="ECO:0000313" key="3">
    <source>
        <dbReference type="Ensembl" id="ENSEBUP00000018630.1"/>
    </source>
</evidence>
<keyword evidence="2" id="KW-1133">Transmembrane helix</keyword>